<evidence type="ECO:0000313" key="2">
    <source>
        <dbReference type="EMBL" id="MFB9558658.1"/>
    </source>
</evidence>
<evidence type="ECO:0000256" key="1">
    <source>
        <dbReference type="SAM" id="MobiDB-lite"/>
    </source>
</evidence>
<proteinExistence type="predicted"/>
<dbReference type="EMBL" id="JBHMCT010000058">
    <property type="protein sequence ID" value="MFB9558658.1"/>
    <property type="molecule type" value="Genomic_DNA"/>
</dbReference>
<sequence>PSPEPATPSPATNPTRTAVTDPAYVDALADQLSTRHTALLATAEDDLALLRGRLAIVTTWIHDPRHDHAARTALAEALGLPTPRPESPSGP</sequence>
<name>A0ABV5R021_9ACTN</name>
<feature type="region of interest" description="Disordered" evidence="1">
    <location>
        <begin position="1"/>
        <end position="20"/>
    </location>
</feature>
<organism evidence="2 3">
    <name type="scientific">Streptomyces roseoviridis</name>
    <dbReference type="NCBI Taxonomy" id="67361"/>
    <lineage>
        <taxon>Bacteria</taxon>
        <taxon>Bacillati</taxon>
        <taxon>Actinomycetota</taxon>
        <taxon>Actinomycetes</taxon>
        <taxon>Kitasatosporales</taxon>
        <taxon>Streptomycetaceae</taxon>
        <taxon>Streptomyces</taxon>
    </lineage>
</organism>
<gene>
    <name evidence="2" type="ORF">ACFFTP_31320</name>
</gene>
<accession>A0ABV5R021</accession>
<feature type="compositionally biased region" description="Low complexity" evidence="1">
    <location>
        <begin position="9"/>
        <end position="18"/>
    </location>
</feature>
<evidence type="ECO:0000313" key="3">
    <source>
        <dbReference type="Proteomes" id="UP001589716"/>
    </source>
</evidence>
<protein>
    <submittedName>
        <fullName evidence="2">Uncharacterized protein</fullName>
    </submittedName>
</protein>
<feature type="non-terminal residue" evidence="2">
    <location>
        <position position="1"/>
    </location>
</feature>
<comment type="caution">
    <text evidence="2">The sequence shown here is derived from an EMBL/GenBank/DDBJ whole genome shotgun (WGS) entry which is preliminary data.</text>
</comment>
<dbReference type="Proteomes" id="UP001589716">
    <property type="component" value="Unassembled WGS sequence"/>
</dbReference>
<reference evidence="2 3" key="1">
    <citation type="submission" date="2024-09" db="EMBL/GenBank/DDBJ databases">
        <authorList>
            <person name="Sun Q."/>
            <person name="Mori K."/>
        </authorList>
    </citation>
    <scope>NUCLEOTIDE SEQUENCE [LARGE SCALE GENOMIC DNA]</scope>
    <source>
        <strain evidence="2 3">JCM 4414</strain>
    </source>
</reference>
<keyword evidence="3" id="KW-1185">Reference proteome</keyword>